<reference evidence="1 2" key="1">
    <citation type="submission" date="2018-09" db="EMBL/GenBank/DDBJ databases">
        <title>Genomic Encyclopedia of Archaeal and Bacterial Type Strains, Phase II (KMG-II): from individual species to whole genera.</title>
        <authorList>
            <person name="Goeker M."/>
        </authorList>
    </citation>
    <scope>NUCLEOTIDE SEQUENCE [LARGE SCALE GENOMIC DNA]</scope>
    <source>
        <strain evidence="1 2">DSM 11458</strain>
    </source>
</reference>
<dbReference type="Proteomes" id="UP000284407">
    <property type="component" value="Unassembled WGS sequence"/>
</dbReference>
<sequence>MKSFLLACIAIIVIAVGAGAILNATFQTNSINAFATEGARPTIGEQNLISD</sequence>
<organism evidence="1 2">
    <name type="scientific">Sulfitobacter guttiformis</name>
    <dbReference type="NCBI Taxonomy" id="74349"/>
    <lineage>
        <taxon>Bacteria</taxon>
        <taxon>Pseudomonadati</taxon>
        <taxon>Pseudomonadota</taxon>
        <taxon>Alphaproteobacteria</taxon>
        <taxon>Rhodobacterales</taxon>
        <taxon>Roseobacteraceae</taxon>
        <taxon>Sulfitobacter</taxon>
    </lineage>
</organism>
<dbReference type="AlphaFoldDB" id="A0A420DJ37"/>
<comment type="caution">
    <text evidence="1">The sequence shown here is derived from an EMBL/GenBank/DDBJ whole genome shotgun (WGS) entry which is preliminary data.</text>
</comment>
<dbReference type="RefSeq" id="WP_170151183.1">
    <property type="nucleotide sequence ID" value="NZ_RAQK01000002.1"/>
</dbReference>
<keyword evidence="2" id="KW-1185">Reference proteome</keyword>
<evidence type="ECO:0000313" key="2">
    <source>
        <dbReference type="Proteomes" id="UP000284407"/>
    </source>
</evidence>
<evidence type="ECO:0000313" key="1">
    <source>
        <dbReference type="EMBL" id="RKE94243.1"/>
    </source>
</evidence>
<gene>
    <name evidence="1" type="ORF">C8N30_3361</name>
</gene>
<accession>A0A420DJ37</accession>
<name>A0A420DJ37_9RHOB</name>
<dbReference type="EMBL" id="RAQK01000002">
    <property type="protein sequence ID" value="RKE94243.1"/>
    <property type="molecule type" value="Genomic_DNA"/>
</dbReference>
<dbReference type="STRING" id="1443111.Z949_1122"/>
<protein>
    <submittedName>
        <fullName evidence="1">Uncharacterized protein</fullName>
    </submittedName>
</protein>
<proteinExistence type="predicted"/>